<dbReference type="SMR" id="A0A1D8PKN1"/>
<keyword evidence="3 5" id="KW-1133">Transmembrane helix</keyword>
<keyword evidence="9" id="KW-1185">Reference proteome</keyword>
<accession>A0A1D8PKN1</accession>
<dbReference type="GeneID" id="3642261"/>
<evidence type="ECO:0000256" key="4">
    <source>
        <dbReference type="ARBA" id="ARBA00023136"/>
    </source>
</evidence>
<comment type="subcellular location">
    <subcellularLocation>
        <location evidence="1">Membrane</location>
        <topology evidence="1">Multi-pass membrane protein</topology>
    </subcellularLocation>
</comment>
<feature type="transmembrane region" description="Helical" evidence="5">
    <location>
        <begin position="304"/>
        <end position="326"/>
    </location>
</feature>
<feature type="transmembrane region" description="Helical" evidence="5">
    <location>
        <begin position="273"/>
        <end position="292"/>
    </location>
</feature>
<feature type="chain" id="PRO_5009111222" evidence="6">
    <location>
        <begin position="20"/>
        <end position="340"/>
    </location>
</feature>
<dbReference type="FunCoup" id="A0A1D8PKN1">
    <property type="interactions" value="130"/>
</dbReference>
<keyword evidence="2 5" id="KW-0812">Transmembrane</keyword>
<evidence type="ECO:0000256" key="6">
    <source>
        <dbReference type="SAM" id="SignalP"/>
    </source>
</evidence>
<dbReference type="PANTHER" id="PTHR12692">
    <property type="entry name" value="DOLICHYL-DIPHOSPHOOLIGOSACCHARIDE--PROTEIN GLYCOSYLTRANSFERASE-RELATED"/>
    <property type="match status" value="1"/>
</dbReference>
<dbReference type="STRING" id="237561.A0A1D8PKN1"/>
<dbReference type="Pfam" id="PF04756">
    <property type="entry name" value="OST3_OST6"/>
    <property type="match status" value="1"/>
</dbReference>
<dbReference type="PANTHER" id="PTHR12692:SF3">
    <property type="entry name" value="DOLICHYL-DIPHOSPHOOLIGOSACCHARIDE--PROTEIN GLYCOSYLTRANSFERASE SUBUNIT OST6"/>
    <property type="match status" value="1"/>
</dbReference>
<keyword evidence="4 5" id="KW-0472">Membrane</keyword>
<dbReference type="GO" id="GO:0008250">
    <property type="term" value="C:oligosaccharyltransferase complex"/>
    <property type="evidence" value="ECO:0000318"/>
    <property type="project" value="GO_Central"/>
</dbReference>
<evidence type="ECO:0000313" key="9">
    <source>
        <dbReference type="Proteomes" id="UP000000559"/>
    </source>
</evidence>
<dbReference type="AlphaFoldDB" id="A0A1D8PKN1"/>
<dbReference type="Gene3D" id="3.40.30.10">
    <property type="entry name" value="Glutaredoxin"/>
    <property type="match status" value="1"/>
</dbReference>
<dbReference type="VEuPathDB" id="FungiDB:C3_06410C_A"/>
<dbReference type="EMBL" id="CP017625">
    <property type="protein sequence ID" value="AOW28648.1"/>
    <property type="molecule type" value="Genomic_DNA"/>
</dbReference>
<dbReference type="eggNOG" id="KOG2603">
    <property type="taxonomic scope" value="Eukaryota"/>
</dbReference>
<dbReference type="GO" id="GO:0018279">
    <property type="term" value="P:protein N-linked glycosylation via asparagine"/>
    <property type="evidence" value="ECO:0000318"/>
    <property type="project" value="GO_Central"/>
</dbReference>
<dbReference type="InParanoid" id="A0A1D8PKN1"/>
<dbReference type="InterPro" id="IPR021149">
    <property type="entry name" value="OligosaccharylTrfase_OST3/OST6"/>
</dbReference>
<evidence type="ECO:0000313" key="8">
    <source>
        <dbReference type="EMBL" id="AOW28648.1"/>
    </source>
</evidence>
<dbReference type="CGD" id="CAL0000200587">
    <property type="gene designation" value="orf19.7426"/>
</dbReference>
<reference evidence="8 9" key="1">
    <citation type="journal article" date="2004" name="Proc. Natl. Acad. Sci. U.S.A.">
        <title>The diploid genome sequence of Candida albicans.</title>
        <authorList>
            <person name="Jones T."/>
            <person name="Federspiel N.A."/>
            <person name="Chibana H."/>
            <person name="Dungan J."/>
            <person name="Kalman S."/>
            <person name="Magee B.B."/>
            <person name="Newport G."/>
            <person name="Thorstenson Y.R."/>
            <person name="Agabian N."/>
            <person name="Magee P.T."/>
            <person name="Davis R.W."/>
            <person name="Scherer S."/>
        </authorList>
    </citation>
    <scope>NUCLEOTIDE SEQUENCE [LARGE SCALE GENOMIC DNA]</scope>
    <source>
        <strain evidence="9">SC5314 / ATCC MYA-2876</strain>
    </source>
</reference>
<dbReference type="KEGG" id="cal:CAALFM_C306410CA"/>
<evidence type="ECO:0000256" key="2">
    <source>
        <dbReference type="ARBA" id="ARBA00022692"/>
    </source>
</evidence>
<dbReference type="GO" id="GO:0004579">
    <property type="term" value="F:dolichyl-diphosphooligosaccharide-protein glycotransferase activity"/>
    <property type="evidence" value="ECO:0000318"/>
    <property type="project" value="GO_Central"/>
</dbReference>
<feature type="transmembrane region" description="Helical" evidence="5">
    <location>
        <begin position="182"/>
        <end position="200"/>
    </location>
</feature>
<dbReference type="Proteomes" id="UP000000559">
    <property type="component" value="Chromosome 3"/>
</dbReference>
<name>A0A1D8PKN1_CANAL</name>
<feature type="transmembrane region" description="Helical" evidence="5">
    <location>
        <begin position="216"/>
        <end position="236"/>
    </location>
</feature>
<keyword evidence="6" id="KW-0732">Signal</keyword>
<sequence>MYIVNYIIGLLLYIEVALCSSHSAIRLTELAKESQDYIIDVYNSDLSILEGPRDYFTVLLFTSSNADHNCKQCEGFKNVVTKVANSWFSDHTDSHLLTFITIDLNDPKNGKLFSLIGLQTVPHIWLVAPNPSRDYGDPNKILEDAHLEFKMPQVSQDKQTLEFAQFISEQLQKPILIRDTDALTKFIKTFVITFSVIIIIRKKGPSRITATKKKTIVSLVAIAIVLLFTCGYQFTIQNSVPFVAKSNNGDIVLISGGQYYQFGIETFLVGANYASLAGALLLLTYIGCYKVTERSFITSEDIRVLLVLLVTILIYLLYSCLTSIVLRKDQGYPYSFIKLF</sequence>
<dbReference type="OrthoDB" id="67566at2759"/>
<evidence type="ECO:0000256" key="3">
    <source>
        <dbReference type="ARBA" id="ARBA00022989"/>
    </source>
</evidence>
<dbReference type="FunFam" id="3.40.30.10:FF:000656">
    <property type="entry name" value="Oligosaccharyltransferase complex subunit, putative"/>
    <property type="match status" value="1"/>
</dbReference>
<evidence type="ECO:0000313" key="7">
    <source>
        <dbReference type="CGD" id="CAL0000200587"/>
    </source>
</evidence>
<gene>
    <name evidence="8" type="ordered locus">CAALFM_C306410CA</name>
    <name evidence="7" type="ordered locus">orf19.7426</name>
</gene>
<dbReference type="RefSeq" id="XP_716090.1">
    <property type="nucleotide sequence ID" value="XM_710997.1"/>
</dbReference>
<dbReference type="OMA" id="WQFGIEI"/>
<reference evidence="8 9" key="3">
    <citation type="journal article" date="2013" name="Genome Biol.">
        <title>Assembly of a phased diploid Candida albicans genome facilitates allele-specific measurements and provides a simple model for repeat and indel structure.</title>
        <authorList>
            <person name="Muzzey D."/>
            <person name="Schwartz K."/>
            <person name="Weissman J.S."/>
            <person name="Sherlock G."/>
        </authorList>
    </citation>
    <scope>NUCLEOTIDE SEQUENCE [LARGE SCALE GENOMIC DNA]</scope>
    <source>
        <strain evidence="9">SC5314 / ATCC MYA-2876</strain>
    </source>
</reference>
<proteinExistence type="predicted"/>
<evidence type="ECO:0000256" key="5">
    <source>
        <dbReference type="SAM" id="Phobius"/>
    </source>
</evidence>
<protein>
    <submittedName>
        <fullName evidence="8">Dolichyl-diphosphooligosaccharide--protein glycotransferase</fullName>
    </submittedName>
</protein>
<reference evidence="8 9" key="2">
    <citation type="journal article" date="2007" name="Genome Biol.">
        <title>Assembly of the Candida albicans genome into sixteen supercontigs aligned on the eight chromosomes.</title>
        <authorList>
            <person name="van het Hoog M."/>
            <person name="Rast T.J."/>
            <person name="Martchenko M."/>
            <person name="Grindle S."/>
            <person name="Dignard D."/>
            <person name="Hogues H."/>
            <person name="Cuomo C."/>
            <person name="Berriman M."/>
            <person name="Scherer S."/>
            <person name="Magee B.B."/>
            <person name="Whiteway M."/>
            <person name="Chibana H."/>
            <person name="Nantel A."/>
            <person name="Magee P.T."/>
        </authorList>
    </citation>
    <scope>GENOME REANNOTATION</scope>
    <source>
        <strain evidence="9">SC5314 / ATCC MYA-2876</strain>
    </source>
</reference>
<evidence type="ECO:0000256" key="1">
    <source>
        <dbReference type="ARBA" id="ARBA00004141"/>
    </source>
</evidence>
<feature type="signal peptide" evidence="6">
    <location>
        <begin position="1"/>
        <end position="19"/>
    </location>
</feature>
<organism evidence="8 9">
    <name type="scientific">Candida albicans (strain SC5314 / ATCC MYA-2876)</name>
    <name type="common">Yeast</name>
    <dbReference type="NCBI Taxonomy" id="237561"/>
    <lineage>
        <taxon>Eukaryota</taxon>
        <taxon>Fungi</taxon>
        <taxon>Dikarya</taxon>
        <taxon>Ascomycota</taxon>
        <taxon>Saccharomycotina</taxon>
        <taxon>Pichiomycetes</taxon>
        <taxon>Debaryomycetaceae</taxon>
        <taxon>Candida/Lodderomyces clade</taxon>
        <taxon>Candida</taxon>
    </lineage>
</organism>